<dbReference type="AlphaFoldDB" id="A0A5N6NPK7"/>
<name>A0A5N6NPK7_9ASTR</name>
<evidence type="ECO:0000256" key="1">
    <source>
        <dbReference type="SAM" id="MobiDB-lite"/>
    </source>
</evidence>
<reference evidence="2 3" key="1">
    <citation type="submission" date="2019-05" db="EMBL/GenBank/DDBJ databases">
        <title>Mikania micrantha, genome provides insights into the molecular mechanism of rapid growth.</title>
        <authorList>
            <person name="Liu B."/>
        </authorList>
    </citation>
    <scope>NUCLEOTIDE SEQUENCE [LARGE SCALE GENOMIC DNA]</scope>
    <source>
        <strain evidence="2">NLD-2019</strain>
        <tissue evidence="2">Leaf</tissue>
    </source>
</reference>
<gene>
    <name evidence="2" type="ORF">E3N88_19346</name>
</gene>
<evidence type="ECO:0000313" key="2">
    <source>
        <dbReference type="EMBL" id="KAD4982675.1"/>
    </source>
</evidence>
<evidence type="ECO:0000313" key="3">
    <source>
        <dbReference type="Proteomes" id="UP000326396"/>
    </source>
</evidence>
<protein>
    <submittedName>
        <fullName evidence="2">Uncharacterized protein</fullName>
    </submittedName>
</protein>
<comment type="caution">
    <text evidence="2">The sequence shown here is derived from an EMBL/GenBank/DDBJ whole genome shotgun (WGS) entry which is preliminary data.</text>
</comment>
<organism evidence="2 3">
    <name type="scientific">Mikania micrantha</name>
    <name type="common">bitter vine</name>
    <dbReference type="NCBI Taxonomy" id="192012"/>
    <lineage>
        <taxon>Eukaryota</taxon>
        <taxon>Viridiplantae</taxon>
        <taxon>Streptophyta</taxon>
        <taxon>Embryophyta</taxon>
        <taxon>Tracheophyta</taxon>
        <taxon>Spermatophyta</taxon>
        <taxon>Magnoliopsida</taxon>
        <taxon>eudicotyledons</taxon>
        <taxon>Gunneridae</taxon>
        <taxon>Pentapetalae</taxon>
        <taxon>asterids</taxon>
        <taxon>campanulids</taxon>
        <taxon>Asterales</taxon>
        <taxon>Asteraceae</taxon>
        <taxon>Asteroideae</taxon>
        <taxon>Heliantheae alliance</taxon>
        <taxon>Eupatorieae</taxon>
        <taxon>Mikania</taxon>
    </lineage>
</organism>
<dbReference type="Proteomes" id="UP000326396">
    <property type="component" value="Linkage Group LG18"/>
</dbReference>
<sequence length="95" mass="10662">MHQITYAPREMGVREDAQTQRHWKMGIRKSGRRSVLLYRKRRVDGTSAAREIRNEKSIYSNVGVAVTAPLPVRAPLHVAATAAAAEEPKERLALN</sequence>
<feature type="region of interest" description="Disordered" evidence="1">
    <location>
        <begin position="1"/>
        <end position="22"/>
    </location>
</feature>
<dbReference type="EMBL" id="SZYD01000010">
    <property type="protein sequence ID" value="KAD4982675.1"/>
    <property type="molecule type" value="Genomic_DNA"/>
</dbReference>
<accession>A0A5N6NPK7</accession>
<keyword evidence="3" id="KW-1185">Reference proteome</keyword>
<proteinExistence type="predicted"/>